<comment type="caution">
    <text evidence="1">The sequence shown here is derived from an EMBL/GenBank/DDBJ whole genome shotgun (WGS) entry which is preliminary data.</text>
</comment>
<dbReference type="AlphaFoldDB" id="A0A9W7GJC1"/>
<reference evidence="2" key="1">
    <citation type="journal article" date="2023" name="Commun. Biol.">
        <title>Genome analysis of Parmales, the sister group of diatoms, reveals the evolutionary specialization of diatoms from phago-mixotrophs to photoautotrophs.</title>
        <authorList>
            <person name="Ban H."/>
            <person name="Sato S."/>
            <person name="Yoshikawa S."/>
            <person name="Yamada K."/>
            <person name="Nakamura Y."/>
            <person name="Ichinomiya M."/>
            <person name="Sato N."/>
            <person name="Blanc-Mathieu R."/>
            <person name="Endo H."/>
            <person name="Kuwata A."/>
            <person name="Ogata H."/>
        </authorList>
    </citation>
    <scope>NUCLEOTIDE SEQUENCE [LARGE SCALE GENOMIC DNA]</scope>
</reference>
<dbReference type="SUPFAM" id="SSF56235">
    <property type="entry name" value="N-terminal nucleophile aminohydrolases (Ntn hydrolases)"/>
    <property type="match status" value="1"/>
</dbReference>
<dbReference type="Gene3D" id="1.10.246.130">
    <property type="match status" value="1"/>
</dbReference>
<dbReference type="PANTHER" id="PTHR43881">
    <property type="entry name" value="GAMMA-GLUTAMYLTRANSPEPTIDASE (AFU_ORTHOLOGUE AFUA_4G13580)"/>
    <property type="match status" value="1"/>
</dbReference>
<organism evidence="1 2">
    <name type="scientific">Triparma columacea</name>
    <dbReference type="NCBI Taxonomy" id="722753"/>
    <lineage>
        <taxon>Eukaryota</taxon>
        <taxon>Sar</taxon>
        <taxon>Stramenopiles</taxon>
        <taxon>Ochrophyta</taxon>
        <taxon>Bolidophyceae</taxon>
        <taxon>Parmales</taxon>
        <taxon>Triparmaceae</taxon>
        <taxon>Triparma</taxon>
    </lineage>
</organism>
<dbReference type="InterPro" id="IPR052896">
    <property type="entry name" value="GGT-like_enzyme"/>
</dbReference>
<name>A0A9W7GJC1_9STRA</name>
<sequence>MELLQPAITLASEGFPVAGPVTSAMWCSGFESQVIPWLERGYYKEGEDLPLTVDGVRPPQAGEVYRNKDLADVLRGIGEKGARGGFYENKEVAGKVCEAVRDMGGCLEEEDFRIHESTWVDTIGVSYNGRTLHEIPPPGQGVAGLIALSSYKSMLSLFGPPTTQVDSLHYQIEAVRMAFEDARDRVGDTEDIQTDLDYLLSESRIHERVKSVFKPNAASSPGTPVPTNCTVSFQVADSLGNAVSFVNSNYMGFGTGLVPKGLGFTLQNRAAGLSLVQGHPNEWGKSKRSYHTIIPAIITEDGTDGGVDKLHATISNMGGFMQPQGHLQLMLKLSSGMDPQQAVDEPRFCIPTGLRDGEVMLEDGFEDDVVEGLIEKGHKVKVLKGYDRTVFGRAQIIVCREDGVKICGSDGRCDGCAGGG</sequence>
<dbReference type="InterPro" id="IPR043138">
    <property type="entry name" value="GGT_lsub"/>
</dbReference>
<dbReference type="OrthoDB" id="2015213at2759"/>
<evidence type="ECO:0008006" key="3">
    <source>
        <dbReference type="Google" id="ProtNLM"/>
    </source>
</evidence>
<dbReference type="Pfam" id="PF01019">
    <property type="entry name" value="G_glu_transpept"/>
    <property type="match status" value="1"/>
</dbReference>
<evidence type="ECO:0000313" key="1">
    <source>
        <dbReference type="EMBL" id="GMI45786.1"/>
    </source>
</evidence>
<dbReference type="PANTHER" id="PTHR43881:SF1">
    <property type="entry name" value="GAMMA-GLUTAMYLTRANSPEPTIDASE (AFU_ORTHOLOGUE AFUA_4G13580)"/>
    <property type="match status" value="1"/>
</dbReference>
<dbReference type="Gene3D" id="3.60.20.40">
    <property type="match status" value="1"/>
</dbReference>
<evidence type="ECO:0000313" key="2">
    <source>
        <dbReference type="Proteomes" id="UP001165065"/>
    </source>
</evidence>
<dbReference type="EMBL" id="BRYA01000264">
    <property type="protein sequence ID" value="GMI45786.1"/>
    <property type="molecule type" value="Genomic_DNA"/>
</dbReference>
<dbReference type="Proteomes" id="UP001165065">
    <property type="component" value="Unassembled WGS sequence"/>
</dbReference>
<accession>A0A9W7GJC1</accession>
<proteinExistence type="predicted"/>
<keyword evidence="2" id="KW-1185">Reference proteome</keyword>
<protein>
    <recommendedName>
        <fullName evidence="3">Gamma-glutamyltransferase</fullName>
    </recommendedName>
</protein>
<dbReference type="InterPro" id="IPR029055">
    <property type="entry name" value="Ntn_hydrolases_N"/>
</dbReference>
<dbReference type="InterPro" id="IPR043137">
    <property type="entry name" value="GGT_ssub_C"/>
</dbReference>
<gene>
    <name evidence="1" type="ORF">TrCOL_g9296</name>
</gene>